<feature type="non-terminal residue" evidence="16">
    <location>
        <position position="261"/>
    </location>
</feature>
<evidence type="ECO:0000256" key="11">
    <source>
        <dbReference type="ARBA" id="ARBA00023180"/>
    </source>
</evidence>
<evidence type="ECO:0000256" key="9">
    <source>
        <dbReference type="ARBA" id="ARBA00023157"/>
    </source>
</evidence>
<dbReference type="EMBL" id="JAATIS010008602">
    <property type="protein sequence ID" value="KAG2456491.1"/>
    <property type="molecule type" value="Genomic_DNA"/>
</dbReference>
<evidence type="ECO:0000256" key="4">
    <source>
        <dbReference type="ARBA" id="ARBA00022692"/>
    </source>
</evidence>
<evidence type="ECO:0000256" key="7">
    <source>
        <dbReference type="ARBA" id="ARBA00023040"/>
    </source>
</evidence>
<dbReference type="Pfam" id="PF13853">
    <property type="entry name" value="7tm_4"/>
    <property type="match status" value="1"/>
</dbReference>
<protein>
    <recommendedName>
        <fullName evidence="14">Olfactory receptor</fullName>
    </recommendedName>
</protein>
<dbReference type="InterPro" id="IPR000725">
    <property type="entry name" value="Olfact_rcpt"/>
</dbReference>
<comment type="caution">
    <text evidence="16">The sequence shown here is derived from an EMBL/GenBank/DDBJ whole genome shotgun (WGS) entry which is preliminary data.</text>
</comment>
<keyword evidence="3 14" id="KW-0716">Sensory transduction</keyword>
<dbReference type="Proteomes" id="UP000886611">
    <property type="component" value="Unassembled WGS sequence"/>
</dbReference>
<dbReference type="PANTHER" id="PTHR24242:SF359">
    <property type="entry name" value="ODORANT RECEPTOR-RELATED"/>
    <property type="match status" value="1"/>
</dbReference>
<dbReference type="Gene3D" id="1.20.1070.10">
    <property type="entry name" value="Rhodopsin 7-helix transmembrane proteins"/>
    <property type="match status" value="1"/>
</dbReference>
<reference evidence="16 17" key="1">
    <citation type="journal article" date="2021" name="Cell">
        <title>Tracing the genetic footprints of vertebrate landing in non-teleost ray-finned fishes.</title>
        <authorList>
            <person name="Bi X."/>
            <person name="Wang K."/>
            <person name="Yang L."/>
            <person name="Pan H."/>
            <person name="Jiang H."/>
            <person name="Wei Q."/>
            <person name="Fang M."/>
            <person name="Yu H."/>
            <person name="Zhu C."/>
            <person name="Cai Y."/>
            <person name="He Y."/>
            <person name="Gan X."/>
            <person name="Zeng H."/>
            <person name="Yu D."/>
            <person name="Zhu Y."/>
            <person name="Jiang H."/>
            <person name="Qiu Q."/>
            <person name="Yang H."/>
            <person name="Zhang Y.E."/>
            <person name="Wang W."/>
            <person name="Zhu M."/>
            <person name="He S."/>
            <person name="Zhang G."/>
        </authorList>
    </citation>
    <scope>NUCLEOTIDE SEQUENCE [LARGE SCALE GENOMIC DNA]</scope>
    <source>
        <strain evidence="16">Bchr_013</strain>
    </source>
</reference>
<keyword evidence="7 13" id="KW-0297">G-protein coupled receptor</keyword>
<evidence type="ECO:0000256" key="14">
    <source>
        <dbReference type="RuleBase" id="RU363047"/>
    </source>
</evidence>
<evidence type="ECO:0000313" key="17">
    <source>
        <dbReference type="Proteomes" id="UP000886611"/>
    </source>
</evidence>
<keyword evidence="12 13" id="KW-0807">Transducer</keyword>
<dbReference type="PROSITE" id="PS00237">
    <property type="entry name" value="G_PROTEIN_RECEP_F1_1"/>
    <property type="match status" value="1"/>
</dbReference>
<evidence type="ECO:0000256" key="6">
    <source>
        <dbReference type="ARBA" id="ARBA00022989"/>
    </source>
</evidence>
<feature type="domain" description="G-protein coupled receptors family 1 profile" evidence="15">
    <location>
        <begin position="1"/>
        <end position="234"/>
    </location>
</feature>
<dbReference type="PANTHER" id="PTHR24242">
    <property type="entry name" value="G-PROTEIN COUPLED RECEPTOR"/>
    <property type="match status" value="1"/>
</dbReference>
<keyword evidence="11" id="KW-0325">Glycoprotein</keyword>
<dbReference type="GO" id="GO:0005886">
    <property type="term" value="C:plasma membrane"/>
    <property type="evidence" value="ECO:0007669"/>
    <property type="project" value="UniProtKB-SubCell"/>
</dbReference>
<gene>
    <name evidence="16" type="primary">Or1m1_2</name>
    <name evidence="16" type="ORF">GTO96_0012597</name>
</gene>
<dbReference type="GO" id="GO:0004930">
    <property type="term" value="F:G protein-coupled receptor activity"/>
    <property type="evidence" value="ECO:0007669"/>
    <property type="project" value="UniProtKB-KW"/>
</dbReference>
<keyword evidence="10 13" id="KW-0675">Receptor</keyword>
<comment type="similarity">
    <text evidence="13">Belongs to the G-protein coupled receptor 1 family.</text>
</comment>
<dbReference type="InterPro" id="IPR000276">
    <property type="entry name" value="GPCR_Rhodpsn"/>
</dbReference>
<name>A0A8X8BIG8_POLSE</name>
<dbReference type="InterPro" id="IPR050939">
    <property type="entry name" value="Olfactory_GPCR1"/>
</dbReference>
<evidence type="ECO:0000256" key="2">
    <source>
        <dbReference type="ARBA" id="ARBA00022475"/>
    </source>
</evidence>
<feature type="transmembrane region" description="Helical" evidence="14">
    <location>
        <begin position="40"/>
        <end position="62"/>
    </location>
</feature>
<dbReference type="PROSITE" id="PS50262">
    <property type="entry name" value="G_PROTEIN_RECEP_F1_2"/>
    <property type="match status" value="1"/>
</dbReference>
<keyword evidence="17" id="KW-1185">Reference proteome</keyword>
<evidence type="ECO:0000256" key="10">
    <source>
        <dbReference type="ARBA" id="ARBA00023170"/>
    </source>
</evidence>
<feature type="transmembrane region" description="Helical" evidence="14">
    <location>
        <begin position="215"/>
        <end position="236"/>
    </location>
</feature>
<keyword evidence="8 14" id="KW-0472">Membrane</keyword>
<dbReference type="SUPFAM" id="SSF81321">
    <property type="entry name" value="Family A G protein-coupled receptor-like"/>
    <property type="match status" value="1"/>
</dbReference>
<keyword evidence="6 14" id="KW-1133">Transmembrane helix</keyword>
<evidence type="ECO:0000256" key="5">
    <source>
        <dbReference type="ARBA" id="ARBA00022725"/>
    </source>
</evidence>
<evidence type="ECO:0000256" key="8">
    <source>
        <dbReference type="ARBA" id="ARBA00023136"/>
    </source>
</evidence>
<keyword evidence="4 13" id="KW-0812">Transmembrane</keyword>
<dbReference type="FunFam" id="1.20.1070.10:FF:000013">
    <property type="entry name" value="Olfactory receptor"/>
    <property type="match status" value="1"/>
</dbReference>
<dbReference type="PRINTS" id="PR00237">
    <property type="entry name" value="GPCRRHODOPSN"/>
</dbReference>
<dbReference type="PRINTS" id="PR00245">
    <property type="entry name" value="OLFACTORYR"/>
</dbReference>
<evidence type="ECO:0000256" key="12">
    <source>
        <dbReference type="ARBA" id="ARBA00023224"/>
    </source>
</evidence>
<feature type="transmembrane region" description="Helical" evidence="14">
    <location>
        <begin position="82"/>
        <end position="105"/>
    </location>
</feature>
<evidence type="ECO:0000256" key="13">
    <source>
        <dbReference type="RuleBase" id="RU000688"/>
    </source>
</evidence>
<proteinExistence type="inferred from homology"/>
<keyword evidence="9" id="KW-1015">Disulfide bond</keyword>
<feature type="transmembrane region" description="Helical" evidence="14">
    <location>
        <begin position="179"/>
        <end position="203"/>
    </location>
</feature>
<accession>A0A8X8BIG8</accession>
<dbReference type="GO" id="GO:0004984">
    <property type="term" value="F:olfactory receptor activity"/>
    <property type="evidence" value="ECO:0007669"/>
    <property type="project" value="InterPro"/>
</dbReference>
<dbReference type="InterPro" id="IPR017452">
    <property type="entry name" value="GPCR_Rhodpsn_7TM"/>
</dbReference>
<sequence>MFISIGTLAVIDLVTSTNLIPKMMTLLLTNFSTVPYNFCLLQMYIILHLEVLETLLLALMAVDRYIAVVHPLRYPSLVSNKVIWVVVLLFNAVGIMFITPFVMFAKELRFCHTNVLPYCFCDYSTMVRVACNEDPKYLILISTVAAILGGVPLILILFSYGRIAQVALRISSTDGKRKVFSTCLTHLLVVELFYIPLLTSYIFPGAGVQLSDEAYNTMVIVGNIVPPMMNPLIYSFRNKEIKNSIYRLFTGTRTSPDMDKH</sequence>
<organism evidence="16 17">
    <name type="scientific">Polypterus senegalus</name>
    <name type="common">Senegal bichir</name>
    <dbReference type="NCBI Taxonomy" id="55291"/>
    <lineage>
        <taxon>Eukaryota</taxon>
        <taxon>Metazoa</taxon>
        <taxon>Chordata</taxon>
        <taxon>Craniata</taxon>
        <taxon>Vertebrata</taxon>
        <taxon>Euteleostomi</taxon>
        <taxon>Actinopterygii</taxon>
        <taxon>Polypteriformes</taxon>
        <taxon>Polypteridae</taxon>
        <taxon>Polypterus</taxon>
    </lineage>
</organism>
<comment type="subcellular location">
    <subcellularLocation>
        <location evidence="1 14">Cell membrane</location>
        <topology evidence="1 14">Multi-pass membrane protein</topology>
    </subcellularLocation>
</comment>
<feature type="transmembrane region" description="Helical" evidence="14">
    <location>
        <begin position="137"/>
        <end position="158"/>
    </location>
</feature>
<evidence type="ECO:0000256" key="3">
    <source>
        <dbReference type="ARBA" id="ARBA00022606"/>
    </source>
</evidence>
<keyword evidence="2 14" id="KW-1003">Cell membrane</keyword>
<keyword evidence="5 14" id="KW-0552">Olfaction</keyword>
<dbReference type="AlphaFoldDB" id="A0A8X8BIG8"/>
<evidence type="ECO:0000259" key="15">
    <source>
        <dbReference type="PROSITE" id="PS50262"/>
    </source>
</evidence>
<evidence type="ECO:0000256" key="1">
    <source>
        <dbReference type="ARBA" id="ARBA00004651"/>
    </source>
</evidence>
<feature type="non-terminal residue" evidence="16">
    <location>
        <position position="1"/>
    </location>
</feature>
<evidence type="ECO:0000313" key="16">
    <source>
        <dbReference type="EMBL" id="KAG2456491.1"/>
    </source>
</evidence>